<proteinExistence type="predicted"/>
<dbReference type="AlphaFoldDB" id="A0A852N4L6"/>
<dbReference type="Pfam" id="PF00084">
    <property type="entry name" value="Sushi"/>
    <property type="match status" value="10"/>
</dbReference>
<sequence length="690" mass="75734">AAVLGSLLTAALIVAVHSLCAAPPRSAGAEPKEQLEGTQLFPEGHRMEFVCRPGFMRNPRTRSALVCGENGAWHGSRDICTPKACTYPGEPANGRLVLPAAFTFGSTVNFSCNTGYRLIGHPEIECVVRNGILKWSRDIPICQAIPCAPPPEIENGEHSGMEKEDFVFGDSVTYWCRSPRMGQRPFSLVGEASIFCTTQDDLNGVWSGPAPECKVVTCKQPRVENGKLLSGYRPDYAFGDTVVFDCDLRYSLSGSAASTCRDSELWEPPLPLCQRSSCDDPPDVRNAVKARLAGNLFPVGTVVTYECQQGHQFSGGETTWNISCLPEFVWSEVPPPCARIPCPDPHIPNGRPLHLWQEKEVYEYGDRLEVVCTEGFAFKGRGSSVTLRCTRDGAWDPAAPECIPEPRCPKPDIPHGKEVYKSRSDYAVGAQVRLACDEGYALRGSKFITCGADLSWEPELPFCDRVCGPPPAISFGQHSGRGDKEFPYGTKVTYKCPEGLSLVGDESIYCTSDDGKSLAWSGPAPECRVVRCPRPVVERGRMTPQRFSFPYGLLLNFSCDEGFGLRGAAQSRCQADGTWGPPVPTCQPVRCPRLPRQEDVVDGFSKLWYEVNETISFSCKRDGRLGTPSKSTCSAGGTWTPPPTCKKRDACERILRNKAAFQCGIPLSDLKTLLEVQKLYLEIQKLENEL</sequence>
<feature type="domain" description="Sushi" evidence="8">
    <location>
        <begin position="276"/>
        <end position="339"/>
    </location>
</feature>
<dbReference type="SMART" id="SM00032">
    <property type="entry name" value="CCP"/>
    <property type="match status" value="10"/>
</dbReference>
<organism evidence="9 10">
    <name type="scientific">Pteruthius melanotis</name>
    <dbReference type="NCBI Taxonomy" id="357074"/>
    <lineage>
        <taxon>Eukaryota</taxon>
        <taxon>Metazoa</taxon>
        <taxon>Chordata</taxon>
        <taxon>Craniata</taxon>
        <taxon>Vertebrata</taxon>
        <taxon>Euteleostomi</taxon>
        <taxon>Archelosauria</taxon>
        <taxon>Archosauria</taxon>
        <taxon>Dinosauria</taxon>
        <taxon>Saurischia</taxon>
        <taxon>Theropoda</taxon>
        <taxon>Coelurosauria</taxon>
        <taxon>Aves</taxon>
        <taxon>Neognathae</taxon>
        <taxon>Neoaves</taxon>
        <taxon>Telluraves</taxon>
        <taxon>Australaves</taxon>
        <taxon>Passeriformes</taxon>
        <taxon>Sylvioidea</taxon>
        <taxon>Timaliidae</taxon>
        <taxon>Pteruthius</taxon>
    </lineage>
</organism>
<evidence type="ECO:0000256" key="1">
    <source>
        <dbReference type="ARBA" id="ARBA00022659"/>
    </source>
</evidence>
<evidence type="ECO:0000256" key="3">
    <source>
        <dbReference type="ARBA" id="ARBA00022737"/>
    </source>
</evidence>
<gene>
    <name evidence="9" type="primary">Cr2_1</name>
    <name evidence="9" type="ORF">PTEMEL_R08283</name>
</gene>
<accession>A0A852N4L6</accession>
<feature type="disulfide bond" evidence="6">
    <location>
        <begin position="467"/>
        <end position="510"/>
    </location>
</feature>
<evidence type="ECO:0000256" key="6">
    <source>
        <dbReference type="PROSITE-ProRule" id="PRU00302"/>
    </source>
</evidence>
<keyword evidence="1 6" id="KW-0768">Sushi</keyword>
<feature type="domain" description="Sushi" evidence="8">
    <location>
        <begin position="83"/>
        <end position="144"/>
    </location>
</feature>
<feature type="non-terminal residue" evidence="9">
    <location>
        <position position="1"/>
    </location>
</feature>
<dbReference type="EMBL" id="WEIY01000495">
    <property type="protein sequence ID" value="NXY08719.1"/>
    <property type="molecule type" value="Genomic_DNA"/>
</dbReference>
<dbReference type="InterPro" id="IPR035976">
    <property type="entry name" value="Sushi/SCR/CCP_sf"/>
</dbReference>
<evidence type="ECO:0000259" key="8">
    <source>
        <dbReference type="PROSITE" id="PS50923"/>
    </source>
</evidence>
<feature type="chain" id="PRO_5032713591" evidence="7">
    <location>
        <begin position="22"/>
        <end position="690"/>
    </location>
</feature>
<dbReference type="FunFam" id="2.10.70.10:FF:000038">
    <property type="entry name" value="Complement component receptor type 1"/>
    <property type="match status" value="1"/>
</dbReference>
<evidence type="ECO:0000256" key="5">
    <source>
        <dbReference type="ARBA" id="ARBA00023180"/>
    </source>
</evidence>
<feature type="disulfide bond" evidence="6">
    <location>
        <begin position="436"/>
        <end position="463"/>
    </location>
</feature>
<name>A0A852N4L6_9PASS</name>
<evidence type="ECO:0000256" key="2">
    <source>
        <dbReference type="ARBA" id="ARBA00022729"/>
    </source>
</evidence>
<evidence type="ECO:0000313" key="10">
    <source>
        <dbReference type="Proteomes" id="UP000603297"/>
    </source>
</evidence>
<keyword evidence="3" id="KW-0677">Repeat</keyword>
<feature type="disulfide bond" evidence="6">
    <location>
        <begin position="246"/>
        <end position="273"/>
    </location>
</feature>
<feature type="domain" description="Sushi" evidence="8">
    <location>
        <begin position="530"/>
        <end position="588"/>
    </location>
</feature>
<feature type="domain" description="Sushi" evidence="8">
    <location>
        <begin position="406"/>
        <end position="465"/>
    </location>
</feature>
<feature type="domain" description="Sushi" evidence="8">
    <location>
        <begin position="145"/>
        <end position="215"/>
    </location>
</feature>
<comment type="caution">
    <text evidence="6">Lacks conserved residue(s) required for the propagation of feature annotation.</text>
</comment>
<protein>
    <submittedName>
        <fullName evidence="9">CR2 protein</fullName>
    </submittedName>
</protein>
<keyword evidence="5" id="KW-0325">Glycoprotein</keyword>
<dbReference type="CDD" id="cd00033">
    <property type="entry name" value="CCP"/>
    <property type="match status" value="9"/>
</dbReference>
<dbReference type="PROSITE" id="PS50923">
    <property type="entry name" value="SUSHI"/>
    <property type="match status" value="10"/>
</dbReference>
<feature type="domain" description="Sushi" evidence="8">
    <location>
        <begin position="340"/>
        <end position="404"/>
    </location>
</feature>
<dbReference type="SUPFAM" id="SSF57535">
    <property type="entry name" value="Complement control module/SCR domain"/>
    <property type="match status" value="10"/>
</dbReference>
<feature type="non-terminal residue" evidence="9">
    <location>
        <position position="690"/>
    </location>
</feature>
<feature type="domain" description="Sushi" evidence="8">
    <location>
        <begin position="18"/>
        <end position="82"/>
    </location>
</feature>
<evidence type="ECO:0000313" key="9">
    <source>
        <dbReference type="EMBL" id="NXY08719.1"/>
    </source>
</evidence>
<reference evidence="9" key="1">
    <citation type="submission" date="2020-02" db="EMBL/GenBank/DDBJ databases">
        <title>Bird 10,000 Genomes (B10K) Project - Family phase.</title>
        <authorList>
            <person name="Zhang G."/>
        </authorList>
    </citation>
    <scope>NUCLEOTIDE SEQUENCE</scope>
    <source>
        <strain evidence="9">B10K-IZ-033-77</strain>
    </source>
</reference>
<dbReference type="Gene3D" id="1.20.5.3730">
    <property type="match status" value="1"/>
</dbReference>
<feature type="domain" description="Sushi" evidence="8">
    <location>
        <begin position="466"/>
        <end position="529"/>
    </location>
</feature>
<dbReference type="Gene3D" id="2.10.70.10">
    <property type="entry name" value="Complement Module, domain 1"/>
    <property type="match status" value="10"/>
</dbReference>
<dbReference type="OrthoDB" id="8961654at2759"/>
<keyword evidence="10" id="KW-1185">Reference proteome</keyword>
<dbReference type="FunFam" id="2.10.70.10:FF:000014">
    <property type="entry name" value="Membrane cofactor protein"/>
    <property type="match status" value="3"/>
</dbReference>
<keyword evidence="2 7" id="KW-0732">Signal</keyword>
<feature type="domain" description="Sushi" evidence="8">
    <location>
        <begin position="589"/>
        <end position="647"/>
    </location>
</feature>
<feature type="domain" description="Sushi" evidence="8">
    <location>
        <begin position="216"/>
        <end position="275"/>
    </location>
</feature>
<keyword evidence="4 6" id="KW-1015">Disulfide bond</keyword>
<dbReference type="PANTHER" id="PTHR19325:SF560">
    <property type="entry name" value="SUSHI, VON WILLEBRAND FACTOR TYPE A, EGF AND PENTRAXIN DOMAIN-CONTAINING PROTEIN 1"/>
    <property type="match status" value="1"/>
</dbReference>
<feature type="signal peptide" evidence="7">
    <location>
        <begin position="1"/>
        <end position="21"/>
    </location>
</feature>
<comment type="caution">
    <text evidence="9">The sequence shown here is derived from an EMBL/GenBank/DDBJ whole genome shotgun (WGS) entry which is preliminary data.</text>
</comment>
<feature type="disulfide bond" evidence="6">
    <location>
        <begin position="559"/>
        <end position="586"/>
    </location>
</feature>
<evidence type="ECO:0000256" key="4">
    <source>
        <dbReference type="ARBA" id="ARBA00023157"/>
    </source>
</evidence>
<evidence type="ECO:0000256" key="7">
    <source>
        <dbReference type="SAM" id="SignalP"/>
    </source>
</evidence>
<dbReference type="Proteomes" id="UP000603297">
    <property type="component" value="Unassembled WGS sequence"/>
</dbReference>
<dbReference type="InterPro" id="IPR050350">
    <property type="entry name" value="Compl-Cell_Adhes-Reg"/>
</dbReference>
<dbReference type="PANTHER" id="PTHR19325">
    <property type="entry name" value="COMPLEMENT COMPONENT-RELATED SUSHI DOMAIN-CONTAINING"/>
    <property type="match status" value="1"/>
</dbReference>
<dbReference type="InterPro" id="IPR000436">
    <property type="entry name" value="Sushi_SCR_CCP_dom"/>
</dbReference>